<reference evidence="2 3" key="1">
    <citation type="submission" date="2019-03" db="EMBL/GenBank/DDBJ databases">
        <title>Sapientia aquatica gen. nov., sp. nov., isolated from a crater lake.</title>
        <authorList>
            <person name="Felfoldi T."/>
            <person name="Szabo A."/>
            <person name="Toth E."/>
            <person name="Schumann P."/>
            <person name="Keki Z."/>
            <person name="Marialigeti K."/>
            <person name="Mathe I."/>
        </authorList>
    </citation>
    <scope>NUCLEOTIDE SEQUENCE [LARGE SCALE GENOMIC DNA]</scope>
    <source>
        <strain evidence="2 3">SA-152</strain>
    </source>
</reference>
<dbReference type="RefSeq" id="WP_133330503.1">
    <property type="nucleotide sequence ID" value="NZ_SMYL01000011.1"/>
</dbReference>
<evidence type="ECO:0000256" key="1">
    <source>
        <dbReference type="SAM" id="SignalP"/>
    </source>
</evidence>
<proteinExistence type="predicted"/>
<feature type="signal peptide" evidence="1">
    <location>
        <begin position="1"/>
        <end position="25"/>
    </location>
</feature>
<gene>
    <name evidence="2" type="ORF">E2I14_16330</name>
</gene>
<evidence type="ECO:0000313" key="3">
    <source>
        <dbReference type="Proteomes" id="UP000294829"/>
    </source>
</evidence>
<accession>A0A4R5VU82</accession>
<dbReference type="Proteomes" id="UP000294829">
    <property type="component" value="Unassembled WGS sequence"/>
</dbReference>
<feature type="chain" id="PRO_5020476402" evidence="1">
    <location>
        <begin position="26"/>
        <end position="255"/>
    </location>
</feature>
<comment type="caution">
    <text evidence="2">The sequence shown here is derived from an EMBL/GenBank/DDBJ whole genome shotgun (WGS) entry which is preliminary data.</text>
</comment>
<name>A0A4R5VU82_9BURK</name>
<dbReference type="OrthoDB" id="8526020at2"/>
<dbReference type="AlphaFoldDB" id="A0A4R5VU82"/>
<keyword evidence="1" id="KW-0732">Signal</keyword>
<dbReference type="InterPro" id="IPR021457">
    <property type="entry name" value="DUF3108"/>
</dbReference>
<protein>
    <submittedName>
        <fullName evidence="2">DUF3108 domain-containing protein</fullName>
    </submittedName>
</protein>
<evidence type="ECO:0000313" key="2">
    <source>
        <dbReference type="EMBL" id="TDK62572.1"/>
    </source>
</evidence>
<dbReference type="Pfam" id="PF11306">
    <property type="entry name" value="DUF3108"/>
    <property type="match status" value="1"/>
</dbReference>
<keyword evidence="3" id="KW-1185">Reference proteome</keyword>
<dbReference type="EMBL" id="SMYL01000011">
    <property type="protein sequence ID" value="TDK62572.1"/>
    <property type="molecule type" value="Genomic_DNA"/>
</dbReference>
<organism evidence="2 3">
    <name type="scientific">Sapientia aquatica</name>
    <dbReference type="NCBI Taxonomy" id="1549640"/>
    <lineage>
        <taxon>Bacteria</taxon>
        <taxon>Pseudomonadati</taxon>
        <taxon>Pseudomonadota</taxon>
        <taxon>Betaproteobacteria</taxon>
        <taxon>Burkholderiales</taxon>
        <taxon>Oxalobacteraceae</taxon>
        <taxon>Sapientia</taxon>
    </lineage>
</organism>
<sequence length="255" mass="27974">MFATQSKITKALFALGFFVTVNAMADDHPSSNYATNPAPSAQLHYQIKANKFGISLAGEADVNWQVSGDKAPQRYLVTTETKAAMFGKILQADSRGNIDSFGLAPDQYDEKPANKTTMHAVFNRKAKSISFSDSGNTYPIKGGEQDRTSAIWQLIAVARAAPQQFTEGSSWEFFVAGRHDAEKWTFTVAEGITLATPLGNVATVHIVKAPPPDSKGQRLDIWLAPNMEWYPVRIKFSDADGDTIDQVLDRLKNNS</sequence>